<dbReference type="EMBL" id="PEZL01000044">
    <property type="protein sequence ID" value="PIS13216.1"/>
    <property type="molecule type" value="Genomic_DNA"/>
</dbReference>
<dbReference type="Gene3D" id="3.40.50.300">
    <property type="entry name" value="P-loop containing nucleotide triphosphate hydrolases"/>
    <property type="match status" value="1"/>
</dbReference>
<dbReference type="Proteomes" id="UP000230353">
    <property type="component" value="Unassembled WGS sequence"/>
</dbReference>
<dbReference type="Gene3D" id="1.20.272.10">
    <property type="match status" value="1"/>
</dbReference>
<evidence type="ECO:0000313" key="2">
    <source>
        <dbReference type="Proteomes" id="UP000230353"/>
    </source>
</evidence>
<dbReference type="AlphaFoldDB" id="A0A2H0WKP4"/>
<dbReference type="InterPro" id="IPR027417">
    <property type="entry name" value="P-loop_NTPase"/>
</dbReference>
<gene>
    <name evidence="1" type="ORF">COT67_02970</name>
</gene>
<accession>A0A2H0WKP4</accession>
<organism evidence="1 2">
    <name type="scientific">Candidatus Tagabacteria bacterium CG09_land_8_20_14_0_10_41_14</name>
    <dbReference type="NCBI Taxonomy" id="1975021"/>
    <lineage>
        <taxon>Bacteria</taxon>
        <taxon>Candidatus Tagaibacteriota</taxon>
    </lineage>
</organism>
<proteinExistence type="predicted"/>
<name>A0A2H0WKP4_9BACT</name>
<evidence type="ECO:0000313" key="1">
    <source>
        <dbReference type="EMBL" id="PIS13216.1"/>
    </source>
</evidence>
<comment type="caution">
    <text evidence="1">The sequence shown here is derived from an EMBL/GenBank/DDBJ whole genome shotgun (WGS) entry which is preliminary data.</text>
</comment>
<protein>
    <recommendedName>
        <fullName evidence="3">DNA polymerase III delta N-terminal domain-containing protein</fullName>
    </recommendedName>
</protein>
<evidence type="ECO:0008006" key="3">
    <source>
        <dbReference type="Google" id="ProtNLM"/>
    </source>
</evidence>
<sequence length="238" mass="27731">MIFLIYGTDKDKSHEFLERLMARFLKGKNFFSLHRLDEESFSESVFNGLLKTDSLFLNKNLVVAKRLFQNFAAADYILSNLEILGSSGNVFVFWEEKIKDDFLKKIKKYAEVKKFDSAARPDFKKKKEDEELFKVADLVALRKKQEAWFLYQRIIMKGGPCEEVFWKILWQMKVLGLIKRGGGRKLHPFVLAKAKRAAGLFQEKELDGFLGELVQIYHDYRNGTADLAVGLERFILRV</sequence>
<reference evidence="2" key="1">
    <citation type="submission" date="2017-09" db="EMBL/GenBank/DDBJ databases">
        <title>Depth-based differentiation of microbial function through sediment-hosted aquifers and enrichment of novel symbionts in the deep terrestrial subsurface.</title>
        <authorList>
            <person name="Probst A.J."/>
            <person name="Ladd B."/>
            <person name="Jarett J.K."/>
            <person name="Geller-Mcgrath D.E."/>
            <person name="Sieber C.M.K."/>
            <person name="Emerson J.B."/>
            <person name="Anantharaman K."/>
            <person name="Thomas B.C."/>
            <person name="Malmstrom R."/>
            <person name="Stieglmeier M."/>
            <person name="Klingl A."/>
            <person name="Woyke T."/>
            <person name="Ryan C.M."/>
            <person name="Banfield J.F."/>
        </authorList>
    </citation>
    <scope>NUCLEOTIDE SEQUENCE [LARGE SCALE GENOMIC DNA]</scope>
</reference>